<name>A0AB74TWC8_9LACT</name>
<evidence type="ECO:0000256" key="1">
    <source>
        <dbReference type="SAM" id="Phobius"/>
    </source>
</evidence>
<feature type="transmembrane region" description="Helical" evidence="1">
    <location>
        <begin position="147"/>
        <end position="167"/>
    </location>
</feature>
<feature type="transmembrane region" description="Helical" evidence="1">
    <location>
        <begin position="45"/>
        <end position="67"/>
    </location>
</feature>
<dbReference type="RefSeq" id="WP_347297745.1">
    <property type="nucleotide sequence ID" value="NZ_CP142434.1"/>
</dbReference>
<dbReference type="EMBL" id="CP142436">
    <property type="protein sequence ID" value="XBC50759.1"/>
    <property type="molecule type" value="Genomic_DNA"/>
</dbReference>
<proteinExistence type="predicted"/>
<evidence type="ECO:0000313" key="3">
    <source>
        <dbReference type="EMBL" id="XBC50759.1"/>
    </source>
</evidence>
<keyword evidence="1" id="KW-1133">Transmembrane helix</keyword>
<keyword evidence="1" id="KW-0812">Transmembrane</keyword>
<keyword evidence="1" id="KW-0472">Membrane</keyword>
<feature type="transmembrane region" description="Helical" evidence="1">
    <location>
        <begin position="79"/>
        <end position="102"/>
    </location>
</feature>
<evidence type="ECO:0008006" key="4">
    <source>
        <dbReference type="Google" id="ProtNLM"/>
    </source>
</evidence>
<dbReference type="EMBL" id="CP142434">
    <property type="protein sequence ID" value="XBC47625.1"/>
    <property type="molecule type" value="Genomic_DNA"/>
</dbReference>
<accession>A0AB74TWC8</accession>
<sequence length="235" mass="27250">MLILIKRLFIDYYKVFLYTIVVSVVWRVSSGLINDAEMVNRMNEIWILIASTGLVLLSTFYLYRFIFSRDKFFYYTLKFDVITTVILLALVFVVLNLVFYSSYINVDNVSISSILMKIISTLTYFMFTVALMLVCRTMINKQRARNMYISLATVFILLAIVLFFVFFDSELDPYAIGVSSSLGAKNIYINIFPVNVLEPNESFNQIAYIAVAINIIWTTISIICIQVIKKHKINW</sequence>
<feature type="transmembrane region" description="Helical" evidence="1">
    <location>
        <begin position="12"/>
        <end position="33"/>
    </location>
</feature>
<feature type="transmembrane region" description="Helical" evidence="1">
    <location>
        <begin position="114"/>
        <end position="135"/>
    </location>
</feature>
<feature type="transmembrane region" description="Helical" evidence="1">
    <location>
        <begin position="206"/>
        <end position="228"/>
    </location>
</feature>
<dbReference type="AlphaFoldDB" id="A0AB74TWC8"/>
<organism evidence="3">
    <name type="scientific">Dolosigranulum savutiense</name>
    <dbReference type="NCBI Taxonomy" id="3110288"/>
    <lineage>
        <taxon>Bacteria</taxon>
        <taxon>Bacillati</taxon>
        <taxon>Bacillota</taxon>
        <taxon>Bacilli</taxon>
        <taxon>Lactobacillales</taxon>
        <taxon>Carnobacteriaceae</taxon>
        <taxon>Dolosigranulum</taxon>
    </lineage>
</organism>
<reference evidence="3" key="1">
    <citation type="submission" date="2023-12" db="EMBL/GenBank/DDBJ databases">
        <title>Dolosigranulum savutii sp. nov. isolated from human upper respiratory samples collected in Botswana.</title>
        <authorList>
            <person name="Kelly M.S."/>
        </authorList>
    </citation>
    <scope>NUCLEOTIDE SEQUENCE</scope>
    <source>
        <strain evidence="3">MSK211</strain>
        <strain evidence="2">MSK312</strain>
    </source>
</reference>
<evidence type="ECO:0000313" key="2">
    <source>
        <dbReference type="EMBL" id="XBC47625.1"/>
    </source>
</evidence>
<gene>
    <name evidence="3" type="ORF">VUQ07_05680</name>
    <name evidence="2" type="ORF">VUQ09_08820</name>
</gene>
<protein>
    <recommendedName>
        <fullName evidence="4">ABC transporter permease</fullName>
    </recommendedName>
</protein>